<dbReference type="Proteomes" id="UP000006844">
    <property type="component" value="Chromosome"/>
</dbReference>
<name>E8UXI2_TERSS</name>
<feature type="transmembrane region" description="Helical" evidence="2">
    <location>
        <begin position="181"/>
        <end position="202"/>
    </location>
</feature>
<dbReference type="Gene3D" id="2.120.10.30">
    <property type="entry name" value="TolB, C-terminal domain"/>
    <property type="match status" value="4"/>
</dbReference>
<dbReference type="AlphaFoldDB" id="E8UXI2"/>
<dbReference type="Pfam" id="PF07676">
    <property type="entry name" value="PD40"/>
    <property type="match status" value="7"/>
</dbReference>
<reference evidence="3 4" key="1">
    <citation type="journal article" date="2012" name="Stand. Genomic Sci.">
        <title>Complete genome sequence of Terriglobus saanensis type strain SP1PR4(T), an Acidobacteria from tundra soil.</title>
        <authorList>
            <person name="Rawat S.R."/>
            <person name="Mannisto M.K."/>
            <person name="Starovoytov V."/>
            <person name="Goodwin L."/>
            <person name="Nolan M."/>
            <person name="Hauser L."/>
            <person name="Land M."/>
            <person name="Davenport K.W."/>
            <person name="Woyke T."/>
            <person name="Haggblom M.M."/>
        </authorList>
    </citation>
    <scope>NUCLEOTIDE SEQUENCE</scope>
    <source>
        <strain evidence="4">ATCC BAA-1853 / DSM 23119 / SP1PR4</strain>
    </source>
</reference>
<dbReference type="InterPro" id="IPR011042">
    <property type="entry name" value="6-blade_b-propeller_TolB-like"/>
</dbReference>
<dbReference type="KEGG" id="tsa:AciPR4_1096"/>
<evidence type="ECO:0000313" key="3">
    <source>
        <dbReference type="EMBL" id="ADV81926.1"/>
    </source>
</evidence>
<keyword evidence="4" id="KW-1185">Reference proteome</keyword>
<proteinExistence type="inferred from homology"/>
<dbReference type="STRING" id="401053.AciPR4_1096"/>
<dbReference type="InterPro" id="IPR011659">
    <property type="entry name" value="WD40"/>
</dbReference>
<dbReference type="PANTHER" id="PTHR36842:SF1">
    <property type="entry name" value="PROTEIN TOLB"/>
    <property type="match status" value="1"/>
</dbReference>
<evidence type="ECO:0000313" key="4">
    <source>
        <dbReference type="Proteomes" id="UP000006844"/>
    </source>
</evidence>
<dbReference type="eggNOG" id="COG0823">
    <property type="taxonomic scope" value="Bacteria"/>
</dbReference>
<organism evidence="3 4">
    <name type="scientific">Terriglobus saanensis (strain ATCC BAA-1853 / DSM 23119 / SP1PR4)</name>
    <dbReference type="NCBI Taxonomy" id="401053"/>
    <lineage>
        <taxon>Bacteria</taxon>
        <taxon>Pseudomonadati</taxon>
        <taxon>Acidobacteriota</taxon>
        <taxon>Terriglobia</taxon>
        <taxon>Terriglobales</taxon>
        <taxon>Acidobacteriaceae</taxon>
        <taxon>Terriglobus</taxon>
    </lineage>
</organism>
<keyword evidence="2" id="KW-1133">Transmembrane helix</keyword>
<keyword evidence="2" id="KW-0812">Transmembrane</keyword>
<dbReference type="EMBL" id="CP002467">
    <property type="protein sequence ID" value="ADV81926.1"/>
    <property type="molecule type" value="Genomic_DNA"/>
</dbReference>
<gene>
    <name evidence="3" type="ordered locus">AciPR4_1096</name>
</gene>
<protein>
    <submittedName>
        <fullName evidence="3">WD40-like beta Propeller containing protein</fullName>
    </submittedName>
</protein>
<keyword evidence="2" id="KW-0472">Membrane</keyword>
<comment type="similarity">
    <text evidence="1">Belongs to the TolB family.</text>
</comment>
<dbReference type="PANTHER" id="PTHR36842">
    <property type="entry name" value="PROTEIN TOLB HOMOLOG"/>
    <property type="match status" value="1"/>
</dbReference>
<dbReference type="SUPFAM" id="SSF82171">
    <property type="entry name" value="DPP6 N-terminal domain-like"/>
    <property type="match status" value="3"/>
</dbReference>
<evidence type="ECO:0000256" key="2">
    <source>
        <dbReference type="SAM" id="Phobius"/>
    </source>
</evidence>
<sequence length="760" mass="82606">MEARAFKAAIAARTPPKHAFCSEGISSGEQQLPSLDAESIRSQLDRILTSNRFKNSVRISRFLRYVTETALDGRAGEIKETSIGVSVYDKAPSYDPKLDTVVRSEARRLRLKLEGYFEEEGQFDPIRIWIPKGAYLPIFEAVAVQPSTIAETSSTSDLVILGGTLAPSPLAVPPASRLRRILLYASFLALGLSFGLGALLFVTRTPDHWRSVARIIPLTTFLGESYQPNVSPDGKSVAFIWNNGGSTYSVYVVRPGGKPLRVTAGPGTDIHPVWSPDGNLIAFLRVTSSGSQVRVVSFPGGSENALFALRNGRPWSEDLLGIRNDTGPSWSSDGKGLIVSDVAPSGRGMGLYRFDLNTHELHSLTNPSSDERDLNPTLSSDGKWLAYARFSSYDSSDVFIRSLLDGRERRLTSDHTDVQGLAWSAGNREIVFSSNRGGAYGLWTIGLDGGNPSPISATGESAIQPAISRDGQFLVYADFTLRSEILKIGVSQAGTSVPPVSVAPSIRSSHSAQFSPDGSRIAFVSDRSGKWELWVSSADGKEASQLTNFDTGSVGSPRWSPDGLSIAFDARPNGRSAIFVISPDGQGLRNLSPKGQEEKQPAWSSDGKWIYFDSNRAGSMQLWKMTTSGSDATSVSQFALTDAHIAPDGKSIFYTNGTEGLWQMPLSGGSPVQIPGLEHCRFGRLWTISDGGIYYVNIRGDRSKVIRYDLQTHSNRPALTLPRDPLIGYPSLSYSPSDNAILFATKEDSRSDLMMLWAMH</sequence>
<dbReference type="HOGENOM" id="CLU_379882_0_0_0"/>
<accession>E8UXI2</accession>
<evidence type="ECO:0000256" key="1">
    <source>
        <dbReference type="ARBA" id="ARBA00009820"/>
    </source>
</evidence>